<keyword evidence="3" id="KW-1185">Reference proteome</keyword>
<feature type="domain" description="ThuA-like" evidence="1">
    <location>
        <begin position="21"/>
        <end position="230"/>
    </location>
</feature>
<evidence type="ECO:0000259" key="1">
    <source>
        <dbReference type="Pfam" id="PF06283"/>
    </source>
</evidence>
<protein>
    <submittedName>
        <fullName evidence="2">Crp/Fnr family transcriptional regulator</fullName>
    </submittedName>
</protein>
<sequence length="235" mass="27059">MKQFLLLILIGFTSLSYAGDKVLVFSKTDGYRHKSIEVGAEAIKKLGSENQFEVFHTEDASLFTYKNLKEYQLVIFLNTTKNVLNESQEQAFKKYINKGGSFLGVHAATDTEFNWPWYNKLVGAYFLSHPKQCEATMHVQDGEHEATKHLNETWVKHDEWYNFKNISDAINVVLTVDEDSYEGGENGDFHPIAWYQEFDGGRMFYTALGHTKESYTNPKFLNHLLGGIIYCLNRK</sequence>
<dbReference type="PANTHER" id="PTHR40469">
    <property type="entry name" value="SECRETED GLYCOSYL HYDROLASE"/>
    <property type="match status" value="1"/>
</dbReference>
<dbReference type="PATRIC" id="fig|1435349.4.peg.1549"/>
<dbReference type="STRING" id="1435349.PW52_04215"/>
<dbReference type="Pfam" id="PF06283">
    <property type="entry name" value="ThuA"/>
    <property type="match status" value="1"/>
</dbReference>
<name>A0A0D7WGH5_9FLAO</name>
<dbReference type="EMBL" id="JTDW01000002">
    <property type="protein sequence ID" value="KJD36842.1"/>
    <property type="molecule type" value="Genomic_DNA"/>
</dbReference>
<reference evidence="2 3" key="1">
    <citation type="submission" date="2014-11" db="EMBL/GenBank/DDBJ databases">
        <title>Tamlana sedimentorum sp. nov., isolated from shallow sand sediments of the Sea of Japan.</title>
        <authorList>
            <person name="Romanenko L.A."/>
        </authorList>
    </citation>
    <scope>NUCLEOTIDE SEQUENCE [LARGE SCALE GENOMIC DNA]</scope>
    <source>
        <strain evidence="2 3">JCM 19808</strain>
    </source>
</reference>
<dbReference type="InterPro" id="IPR029010">
    <property type="entry name" value="ThuA-like"/>
</dbReference>
<accession>A0A0D7WGH5</accession>
<gene>
    <name evidence="2" type="ORF">PW52_04215</name>
</gene>
<dbReference type="Proteomes" id="UP000032578">
    <property type="component" value="Unassembled WGS sequence"/>
</dbReference>
<dbReference type="InterPro" id="IPR029062">
    <property type="entry name" value="Class_I_gatase-like"/>
</dbReference>
<dbReference type="AlphaFoldDB" id="A0A0D7WGH5"/>
<evidence type="ECO:0000313" key="3">
    <source>
        <dbReference type="Proteomes" id="UP000032578"/>
    </source>
</evidence>
<dbReference type="Gene3D" id="3.40.50.880">
    <property type="match status" value="1"/>
</dbReference>
<dbReference type="SUPFAM" id="SSF52317">
    <property type="entry name" value="Class I glutamine amidotransferase-like"/>
    <property type="match status" value="1"/>
</dbReference>
<organism evidence="2 3">
    <name type="scientific">Neotamlana sedimentorum</name>
    <dbReference type="NCBI Taxonomy" id="1435349"/>
    <lineage>
        <taxon>Bacteria</taxon>
        <taxon>Pseudomonadati</taxon>
        <taxon>Bacteroidota</taxon>
        <taxon>Flavobacteriia</taxon>
        <taxon>Flavobacteriales</taxon>
        <taxon>Flavobacteriaceae</taxon>
        <taxon>Neotamlana</taxon>
    </lineage>
</organism>
<evidence type="ECO:0000313" key="2">
    <source>
        <dbReference type="EMBL" id="KJD36842.1"/>
    </source>
</evidence>
<dbReference type="RefSeq" id="WP_044631656.1">
    <property type="nucleotide sequence ID" value="NZ_JTDW01000002.1"/>
</dbReference>
<dbReference type="OrthoDB" id="9816308at2"/>
<comment type="caution">
    <text evidence="2">The sequence shown here is derived from an EMBL/GenBank/DDBJ whole genome shotgun (WGS) entry which is preliminary data.</text>
</comment>
<dbReference type="PANTHER" id="PTHR40469:SF2">
    <property type="entry name" value="GALACTOSE-BINDING DOMAIN-LIKE SUPERFAMILY PROTEIN"/>
    <property type="match status" value="1"/>
</dbReference>
<proteinExistence type="predicted"/>